<name>A0A7W5ZIU4_9BACT</name>
<dbReference type="Proteomes" id="UP000541352">
    <property type="component" value="Unassembled WGS sequence"/>
</dbReference>
<evidence type="ECO:0000313" key="2">
    <source>
        <dbReference type="Proteomes" id="UP000541352"/>
    </source>
</evidence>
<sequence length="355" mass="40900">MKTFTSPEHFTFTNHFNQSLLKSRIAMMNKRKSSWKAFGKYGLFIASIWMSAAFTKPYREEVQKIIVQKVPELETVFTSTQTSPIVHFYDFKLAPAPVSTAEIASTALSDTLFSKTPYVVFQNNRLYWVLTPKCTLQDLANIQDEFRKIGWNFSVDQIKFDPLSHFITAIDLTTTWAHNDKKSQCQSRIDDTNKPIAITGGSIEIAKNFCSAGRSYAAAASLAELTKKDEQEVNHWIHSHRYELLKREYQARIKAITQGKKVSFSEFKESGFNYLCQTGARNQIYFSPEKQLRIESFYREALFIIDNQTSTLEDAEKLTINNLYAVHCYAWYDDENSQIIKRAFAIFTNQSPILP</sequence>
<dbReference type="AlphaFoldDB" id="A0A7W5ZIU4"/>
<keyword evidence="2" id="KW-1185">Reference proteome</keyword>
<accession>A0A7W5ZIU4</accession>
<comment type="caution">
    <text evidence="1">The sequence shown here is derived from an EMBL/GenBank/DDBJ whole genome shotgun (WGS) entry which is preliminary data.</text>
</comment>
<dbReference type="RefSeq" id="WP_183971283.1">
    <property type="nucleotide sequence ID" value="NZ_JACIBY010000001.1"/>
</dbReference>
<proteinExistence type="predicted"/>
<dbReference type="EMBL" id="JACIBY010000001">
    <property type="protein sequence ID" value="MBB3836546.1"/>
    <property type="molecule type" value="Genomic_DNA"/>
</dbReference>
<protein>
    <submittedName>
        <fullName evidence="1">Uncharacterized protein</fullName>
    </submittedName>
</protein>
<organism evidence="1 2">
    <name type="scientific">Runella defluvii</name>
    <dbReference type="NCBI Taxonomy" id="370973"/>
    <lineage>
        <taxon>Bacteria</taxon>
        <taxon>Pseudomonadati</taxon>
        <taxon>Bacteroidota</taxon>
        <taxon>Cytophagia</taxon>
        <taxon>Cytophagales</taxon>
        <taxon>Spirosomataceae</taxon>
        <taxon>Runella</taxon>
    </lineage>
</organism>
<evidence type="ECO:0000313" key="1">
    <source>
        <dbReference type="EMBL" id="MBB3836546.1"/>
    </source>
</evidence>
<gene>
    <name evidence="1" type="ORF">FHS57_000528</name>
</gene>
<reference evidence="1 2" key="1">
    <citation type="submission" date="2020-08" db="EMBL/GenBank/DDBJ databases">
        <title>Genomic Encyclopedia of Type Strains, Phase IV (KMG-IV): sequencing the most valuable type-strain genomes for metagenomic binning, comparative biology and taxonomic classification.</title>
        <authorList>
            <person name="Goeker M."/>
        </authorList>
    </citation>
    <scope>NUCLEOTIDE SEQUENCE [LARGE SCALE GENOMIC DNA]</scope>
    <source>
        <strain evidence="1 2">DSM 17976</strain>
    </source>
</reference>